<dbReference type="InterPro" id="IPR029044">
    <property type="entry name" value="Nucleotide-diphossugar_trans"/>
</dbReference>
<evidence type="ECO:0000313" key="2">
    <source>
        <dbReference type="EMBL" id="SEO30742.1"/>
    </source>
</evidence>
<dbReference type="SUPFAM" id="SSF53448">
    <property type="entry name" value="Nucleotide-diphospho-sugar transferases"/>
    <property type="match status" value="2"/>
</dbReference>
<feature type="domain" description="Glycosyltransferase 2-like" evidence="1">
    <location>
        <begin position="356"/>
        <end position="472"/>
    </location>
</feature>
<proteinExistence type="predicted"/>
<dbReference type="EMBL" id="FOCO01000090">
    <property type="protein sequence ID" value="SEO30742.1"/>
    <property type="molecule type" value="Genomic_DNA"/>
</dbReference>
<sequence>MTQFLQHDVSEPAYFPQTSWGEHGSFAMWLVKVLRPRRIVELGTHNGFSYFSMCQSVKEAGLPTECFAVDTWTGDEHAGAYSEVVFDSVRIENRKYASFSTLLRKTFDEALDDIKDGSVDLLHVDGRHFYDDVKHDFESWVPKLSDRAVVLFHDTVVQERGFGVYKYWAEISEKYPSFNFTHCHGLGVLLHGSDVASNLRDLVALSRANEGPGVVESFFEAVGGAMLARKNLQGLADQAKAIKLKDKEITLLQKRSDTLSSLLINARQRPLKQLRRLIVSRVLMALSKASSPLSPRTASRFARSAAKRDPKRIELENVSSRERYAELLEAWAIQREAMAGEIRALVQRLSGGPMLSVIVPVYNTDPALLQEMIDSVTSQSYSNWELCIADDASPNPRIKDVLSKAAESDTRIRIVFRDENGHISHASNSAIELAQGDYLVFIDHDDVLDPDALLYVAECIDQHPAAKIIYTDEDKIREDGSRYDPHFKPDWNRELLYSYNYISHLVVYATDIVRKIGGFRPGYEGVQDHDLLLRCLPLVGEEDIHHIPKVLYSERASLGNTVDTADSKSYAWTAGVQAMANALSDQYNQKIKVERGSYPFTYLPQWPLANEPSVTIVIPTRDRLDITRVTVDSILATTDYGNFEIVIVDNGSVEAETLAWFKEITRSSQVKVIRDDGPFNYSTLNNKAVAQSRSDIVALVNNDIEIISGGWLREMVSLAIRADVGCVGAKLYYPDDTIQHAGVVVTLGSVAGHSHKYLARDDSGYFLRVMLRQEYSAVTAACLVVRRAVYEAVGGLNEQHLAIAFNDVDFCLKVKAAGYRNLWTPLAEMYHHESASRKTEDTPAKRARFKNEVQYMKDTWQTDTTHDPAYNPNLSKHHEDFRFGPARW</sequence>
<dbReference type="Pfam" id="PF13578">
    <property type="entry name" value="Methyltransf_24"/>
    <property type="match status" value="1"/>
</dbReference>
<evidence type="ECO:0000313" key="3">
    <source>
        <dbReference type="Proteomes" id="UP000183002"/>
    </source>
</evidence>
<reference evidence="2 3" key="1">
    <citation type="submission" date="2016-10" db="EMBL/GenBank/DDBJ databases">
        <authorList>
            <person name="de Groot N.N."/>
        </authorList>
    </citation>
    <scope>NUCLEOTIDE SEQUENCE [LARGE SCALE GENOMIC DNA]</scope>
    <source>
        <strain evidence="2 3">CGMCC 1.10836</strain>
    </source>
</reference>
<evidence type="ECO:0000259" key="1">
    <source>
        <dbReference type="Pfam" id="PF00535"/>
    </source>
</evidence>
<dbReference type="RefSeq" id="WP_050518129.1">
    <property type="nucleotide sequence ID" value="NZ_FOCO01000090.1"/>
</dbReference>
<dbReference type="PANTHER" id="PTHR43179:SF7">
    <property type="entry name" value="RHAMNOSYLTRANSFERASE WBBL"/>
    <property type="match status" value="1"/>
</dbReference>
<accession>A0A1H8NMG0</accession>
<dbReference type="CDD" id="cd04186">
    <property type="entry name" value="GT_2_like_c"/>
    <property type="match status" value="1"/>
</dbReference>
<keyword evidence="2" id="KW-0808">Transferase</keyword>
<dbReference type="Proteomes" id="UP000183002">
    <property type="component" value="Unassembled WGS sequence"/>
</dbReference>
<dbReference type="AlphaFoldDB" id="A0A1H8NMG0"/>
<dbReference type="CDD" id="cd04184">
    <property type="entry name" value="GT2_RfbC_Mx_like"/>
    <property type="match status" value="1"/>
</dbReference>
<gene>
    <name evidence="2" type="ORF">SAMN05216227_10902</name>
</gene>
<feature type="domain" description="Glycosyltransferase 2-like" evidence="1">
    <location>
        <begin position="615"/>
        <end position="739"/>
    </location>
</feature>
<dbReference type="Gene3D" id="3.90.550.10">
    <property type="entry name" value="Spore Coat Polysaccharide Biosynthesis Protein SpsA, Chain A"/>
    <property type="match status" value="2"/>
</dbReference>
<dbReference type="SUPFAM" id="SSF53335">
    <property type="entry name" value="S-adenosyl-L-methionine-dependent methyltransferases"/>
    <property type="match status" value="1"/>
</dbReference>
<dbReference type="InterPro" id="IPR029063">
    <property type="entry name" value="SAM-dependent_MTases_sf"/>
</dbReference>
<keyword evidence="3" id="KW-1185">Reference proteome</keyword>
<protein>
    <submittedName>
        <fullName evidence="2">Glycosyltransferase, GT2 family</fullName>
    </submittedName>
</protein>
<organism evidence="2 3">
    <name type="scientific">Pseudorhodobacter antarcticus</name>
    <dbReference type="NCBI Taxonomy" id="1077947"/>
    <lineage>
        <taxon>Bacteria</taxon>
        <taxon>Pseudomonadati</taxon>
        <taxon>Pseudomonadota</taxon>
        <taxon>Alphaproteobacteria</taxon>
        <taxon>Rhodobacterales</taxon>
        <taxon>Paracoccaceae</taxon>
        <taxon>Pseudorhodobacter</taxon>
    </lineage>
</organism>
<dbReference type="Gene3D" id="3.40.50.150">
    <property type="entry name" value="Vaccinia Virus protein VP39"/>
    <property type="match status" value="1"/>
</dbReference>
<dbReference type="InterPro" id="IPR001173">
    <property type="entry name" value="Glyco_trans_2-like"/>
</dbReference>
<dbReference type="Pfam" id="PF00535">
    <property type="entry name" value="Glycos_transf_2"/>
    <property type="match status" value="2"/>
</dbReference>
<dbReference type="GO" id="GO:0016757">
    <property type="term" value="F:glycosyltransferase activity"/>
    <property type="evidence" value="ECO:0007669"/>
    <property type="project" value="UniProtKB-KW"/>
</dbReference>
<dbReference type="STRING" id="1077947.SAMN05216227_10902"/>
<dbReference type="PANTHER" id="PTHR43179">
    <property type="entry name" value="RHAMNOSYLTRANSFERASE WBBL"/>
    <property type="match status" value="1"/>
</dbReference>
<name>A0A1H8NMG0_9RHOB</name>